<reference evidence="3 4" key="1">
    <citation type="journal article" date="2020" name="ISME J.">
        <title>Uncovering the hidden diversity of litter-decomposition mechanisms in mushroom-forming fungi.</title>
        <authorList>
            <person name="Floudas D."/>
            <person name="Bentzer J."/>
            <person name="Ahren D."/>
            <person name="Johansson T."/>
            <person name="Persson P."/>
            <person name="Tunlid A."/>
        </authorList>
    </citation>
    <scope>NUCLEOTIDE SEQUENCE [LARGE SCALE GENOMIC DNA]</scope>
    <source>
        <strain evidence="3 4">CBS 291.85</strain>
    </source>
</reference>
<name>A0A8H5LHL3_9AGAR</name>
<dbReference type="Pfam" id="PF00339">
    <property type="entry name" value="Arrestin_N"/>
    <property type="match status" value="1"/>
</dbReference>
<dbReference type="EMBL" id="JAACJM010000052">
    <property type="protein sequence ID" value="KAF5357414.1"/>
    <property type="molecule type" value="Genomic_DNA"/>
</dbReference>
<dbReference type="PANTHER" id="PTHR11188:SF17">
    <property type="entry name" value="FI21816P1"/>
    <property type="match status" value="1"/>
</dbReference>
<evidence type="ECO:0000259" key="2">
    <source>
        <dbReference type="SMART" id="SM01017"/>
    </source>
</evidence>
<keyword evidence="4" id="KW-1185">Reference proteome</keyword>
<feature type="compositionally biased region" description="Low complexity" evidence="1">
    <location>
        <begin position="608"/>
        <end position="617"/>
    </location>
</feature>
<dbReference type="AlphaFoldDB" id="A0A8H5LHL3"/>
<feature type="domain" description="Arrestin C-terminal-like" evidence="2">
    <location>
        <begin position="210"/>
        <end position="436"/>
    </location>
</feature>
<dbReference type="GO" id="GO:0070086">
    <property type="term" value="P:ubiquitin-dependent endocytosis"/>
    <property type="evidence" value="ECO:0007669"/>
    <property type="project" value="TreeGrafter"/>
</dbReference>
<dbReference type="InterPro" id="IPR014756">
    <property type="entry name" value="Ig_E-set"/>
</dbReference>
<feature type="region of interest" description="Disordered" evidence="1">
    <location>
        <begin position="353"/>
        <end position="375"/>
    </location>
</feature>
<feature type="region of interest" description="Disordered" evidence="1">
    <location>
        <begin position="795"/>
        <end position="833"/>
    </location>
</feature>
<feature type="region of interest" description="Disordered" evidence="1">
    <location>
        <begin position="560"/>
        <end position="620"/>
    </location>
</feature>
<dbReference type="GO" id="GO:0005829">
    <property type="term" value="C:cytosol"/>
    <property type="evidence" value="ECO:0007669"/>
    <property type="project" value="TreeGrafter"/>
</dbReference>
<dbReference type="GO" id="GO:0005886">
    <property type="term" value="C:plasma membrane"/>
    <property type="evidence" value="ECO:0007669"/>
    <property type="project" value="TreeGrafter"/>
</dbReference>
<dbReference type="OrthoDB" id="2333384at2759"/>
<dbReference type="GO" id="GO:0030674">
    <property type="term" value="F:protein-macromolecule adaptor activity"/>
    <property type="evidence" value="ECO:0007669"/>
    <property type="project" value="TreeGrafter"/>
</dbReference>
<evidence type="ECO:0000313" key="4">
    <source>
        <dbReference type="Proteomes" id="UP000559256"/>
    </source>
</evidence>
<evidence type="ECO:0000313" key="3">
    <source>
        <dbReference type="EMBL" id="KAF5357414.1"/>
    </source>
</evidence>
<sequence>MSFVFHGSTPSSQINLTPDEDVHPSSSPALPPHEHDMGREKERPRLEVLLDKETICLKGTGVDVEPARLSGHVALYLAESTSIREITLQFRGKARLLTPNHESLTLNSNPVTYIICNHEWSFLEGEKRHSHTLKAGRHFFPFQLQLGGSLPSSISTTSFGGASVVYKLRAHAIRPGFNHNLQALAPVSIVRSFAPEALEYQQTLEIENTWPEKLMYSIMVPHKAWAAGDTITALVKFSPLLKGVGVLNITTTINETVKLYTRTGHQEHSRAVATARHEIVGGKAVPVPEHEHRSRVNTPGIHSPGHSLPNTPNISSGARSSTGTGSSGGGGGGGGGYFSFNPHPVASALSTLHEAGPSTSTSQSQNDDSDENLEMSPNDVVTHLTIPAPLTITPTHGLDPIIVSHRIRWSILILNPDGHTSELRCSLPLHLLDYRLLDEARMHTAATRRLLIGGPEVPPQEVEDDMELPSYNAHVRDRVANMFLPESATMRVANPWVRDGLSPIPGNNASEVHSPWPLSRSGTSSPLEAHLLSHLPHAPGSGDSTPLDWVNSELLLSVSQGAAPPLNPDSRPLQLRTPPSDHSDPSSTANSNPTSRPASRFASRRSSRASSPERGSPVVQPYHLHVAGPHETYIHSPNASRNLHGLFKVSMKPLTSLTHSSWLPHTRSSHSHSSSSLASMVSHPPNSYFSGSHNFNSHVPSSAPTTPGVRPIHLTDYNAGNSHLHRPFTEVPDYRMASQGFIGGVPPLSSMRGLPSYEEAEQGNSQRTRSDTDLTERFSSLLSMSMPMPNGVAAGAVGPAPGPESGTDSLVTPTTANISMSMPATPVGSPPRV</sequence>
<dbReference type="Proteomes" id="UP000559256">
    <property type="component" value="Unassembled WGS sequence"/>
</dbReference>
<feature type="compositionally biased region" description="Polar residues" evidence="1">
    <location>
        <begin position="806"/>
        <end position="822"/>
    </location>
</feature>
<feature type="compositionally biased region" description="Low complexity" evidence="1">
    <location>
        <begin position="315"/>
        <end position="324"/>
    </location>
</feature>
<feature type="region of interest" description="Disordered" evidence="1">
    <location>
        <begin position="281"/>
        <end position="339"/>
    </location>
</feature>
<dbReference type="InterPro" id="IPR011021">
    <property type="entry name" value="Arrestin-like_N"/>
</dbReference>
<accession>A0A8H5LHL3</accession>
<proteinExistence type="predicted"/>
<dbReference type="Gene3D" id="2.60.40.640">
    <property type="match status" value="1"/>
</dbReference>
<dbReference type="SUPFAM" id="SSF81296">
    <property type="entry name" value="E set domains"/>
    <property type="match status" value="1"/>
</dbReference>
<dbReference type="InterPro" id="IPR014752">
    <property type="entry name" value="Arrestin-like_C"/>
</dbReference>
<feature type="compositionally biased region" description="Gly residues" evidence="1">
    <location>
        <begin position="325"/>
        <end position="337"/>
    </location>
</feature>
<feature type="region of interest" description="Disordered" evidence="1">
    <location>
        <begin position="1"/>
        <end position="40"/>
    </location>
</feature>
<gene>
    <name evidence="3" type="ORF">D9758_005859</name>
</gene>
<evidence type="ECO:0000256" key="1">
    <source>
        <dbReference type="SAM" id="MobiDB-lite"/>
    </source>
</evidence>
<dbReference type="SMART" id="SM01017">
    <property type="entry name" value="Arrestin_C"/>
    <property type="match status" value="1"/>
</dbReference>
<dbReference type="InterPro" id="IPR050357">
    <property type="entry name" value="Arrestin_domain-protein"/>
</dbReference>
<dbReference type="InterPro" id="IPR011022">
    <property type="entry name" value="Arrestin_C-like"/>
</dbReference>
<comment type="caution">
    <text evidence="3">The sequence shown here is derived from an EMBL/GenBank/DDBJ whole genome shotgun (WGS) entry which is preliminary data.</text>
</comment>
<protein>
    <recommendedName>
        <fullName evidence="2">Arrestin C-terminal-like domain-containing protein</fullName>
    </recommendedName>
</protein>
<organism evidence="3 4">
    <name type="scientific">Tetrapyrgos nigripes</name>
    <dbReference type="NCBI Taxonomy" id="182062"/>
    <lineage>
        <taxon>Eukaryota</taxon>
        <taxon>Fungi</taxon>
        <taxon>Dikarya</taxon>
        <taxon>Basidiomycota</taxon>
        <taxon>Agaricomycotina</taxon>
        <taxon>Agaricomycetes</taxon>
        <taxon>Agaricomycetidae</taxon>
        <taxon>Agaricales</taxon>
        <taxon>Marasmiineae</taxon>
        <taxon>Marasmiaceae</taxon>
        <taxon>Tetrapyrgos</taxon>
    </lineage>
</organism>
<dbReference type="PANTHER" id="PTHR11188">
    <property type="entry name" value="ARRESTIN DOMAIN CONTAINING PROTEIN"/>
    <property type="match status" value="1"/>
</dbReference>
<dbReference type="GO" id="GO:0031625">
    <property type="term" value="F:ubiquitin protein ligase binding"/>
    <property type="evidence" value="ECO:0007669"/>
    <property type="project" value="TreeGrafter"/>
</dbReference>